<proteinExistence type="predicted"/>
<dbReference type="EMBL" id="AP022564">
    <property type="protein sequence ID" value="BBX21395.1"/>
    <property type="molecule type" value="Genomic_DNA"/>
</dbReference>
<feature type="region of interest" description="Disordered" evidence="1">
    <location>
        <begin position="331"/>
        <end position="440"/>
    </location>
</feature>
<accession>A0AAD1HV31</accession>
<gene>
    <name evidence="2" type="ORF">MTER_08060</name>
</gene>
<evidence type="ECO:0000313" key="3">
    <source>
        <dbReference type="Proteomes" id="UP000467636"/>
    </source>
</evidence>
<feature type="compositionally biased region" description="Low complexity" evidence="1">
    <location>
        <begin position="283"/>
        <end position="292"/>
    </location>
</feature>
<dbReference type="AlphaFoldDB" id="A0AAD1HV31"/>
<name>A0AAD1HV31_9MYCO</name>
<feature type="compositionally biased region" description="Acidic residues" evidence="1">
    <location>
        <begin position="341"/>
        <end position="391"/>
    </location>
</feature>
<feature type="region of interest" description="Disordered" evidence="1">
    <location>
        <begin position="256"/>
        <end position="295"/>
    </location>
</feature>
<protein>
    <submittedName>
        <fullName evidence="2">Uncharacterized protein</fullName>
    </submittedName>
</protein>
<evidence type="ECO:0000313" key="2">
    <source>
        <dbReference type="EMBL" id="BBX21395.1"/>
    </source>
</evidence>
<dbReference type="RefSeq" id="WP_085261333.1">
    <property type="nucleotide sequence ID" value="NZ_AP022564.1"/>
</dbReference>
<evidence type="ECO:0000256" key="1">
    <source>
        <dbReference type="SAM" id="MobiDB-lite"/>
    </source>
</evidence>
<organism evidence="2 3">
    <name type="scientific">Mycolicibacter terrae</name>
    <dbReference type="NCBI Taxonomy" id="1788"/>
    <lineage>
        <taxon>Bacteria</taxon>
        <taxon>Bacillati</taxon>
        <taxon>Actinomycetota</taxon>
        <taxon>Actinomycetes</taxon>
        <taxon>Mycobacteriales</taxon>
        <taxon>Mycobacteriaceae</taxon>
        <taxon>Mycolicibacter</taxon>
    </lineage>
</organism>
<reference evidence="2 3" key="1">
    <citation type="journal article" date="2019" name="Emerg. Microbes Infect.">
        <title>Comprehensive subspecies identification of 175 nontuberculous mycobacteria species based on 7547 genomic profiles.</title>
        <authorList>
            <person name="Matsumoto Y."/>
            <person name="Kinjo T."/>
            <person name="Motooka D."/>
            <person name="Nabeya D."/>
            <person name="Jung N."/>
            <person name="Uechi K."/>
            <person name="Horii T."/>
            <person name="Iida T."/>
            <person name="Fujita J."/>
            <person name="Nakamura S."/>
        </authorList>
    </citation>
    <scope>NUCLEOTIDE SEQUENCE [LARGE SCALE GENOMIC DNA]</scope>
    <source>
        <strain evidence="2 3">JCM 12143</strain>
    </source>
</reference>
<feature type="compositionally biased region" description="Low complexity" evidence="1">
    <location>
        <begin position="256"/>
        <end position="273"/>
    </location>
</feature>
<keyword evidence="3" id="KW-1185">Reference proteome</keyword>
<sequence length="440" mass="44836">MAARYDVAGRLAEGRDAVAHTQAYVSAGSRLGYRHPDLTGYEGQLTDRYDSEAGLDLRLLDTDCAALAALAEAGEDALRRQRGQLVDLAAAWRGPGADASAEFLRRHCEAGAQLSARLREAAAGCAGLRDELWQLVDAKVATVVAVDERVGAQRPVWLAAARAVSSGAGDKHAAEVIEKQVIPYVDNDVRGAWVSAVRSAHDRVASAYRTATAAVGPGGEAVFAIPGELGPVWRSDEAAPVVPAAVAPPAALERPVAEAPELPDEGAGAALPAPAAPPDDVPPADLGLPSGLGLPGDLGLPSGGLPAGGDGLGGLGGLGGLIPRLADALGAPGQGAPYNDAFDEPAGVDEHESEEPAGSDDPDPEQAVGDDDAEEPEPGDAETVEEADSLTDTEPVPAVENTGPEQDPEPVPEPVPEPTSDLPAKTPCETAAEELPQVGR</sequence>
<dbReference type="Proteomes" id="UP000467636">
    <property type="component" value="Chromosome"/>
</dbReference>